<dbReference type="SUPFAM" id="SSF48403">
    <property type="entry name" value="Ankyrin repeat"/>
    <property type="match status" value="1"/>
</dbReference>
<proteinExistence type="predicted"/>
<dbReference type="Gene3D" id="1.25.40.20">
    <property type="entry name" value="Ankyrin repeat-containing domain"/>
    <property type="match status" value="1"/>
</dbReference>
<name>A0A4E9D9S5_GIBZA</name>
<dbReference type="InterPro" id="IPR036770">
    <property type="entry name" value="Ankyrin_rpt-contain_sf"/>
</dbReference>
<organism evidence="1">
    <name type="scientific">Gibberella zeae</name>
    <name type="common">Wheat head blight fungus</name>
    <name type="synonym">Fusarium graminearum</name>
    <dbReference type="NCBI Taxonomy" id="5518"/>
    <lineage>
        <taxon>Eukaryota</taxon>
        <taxon>Fungi</taxon>
        <taxon>Dikarya</taxon>
        <taxon>Ascomycota</taxon>
        <taxon>Pezizomycotina</taxon>
        <taxon>Sordariomycetes</taxon>
        <taxon>Hypocreomycetidae</taxon>
        <taxon>Hypocreales</taxon>
        <taxon>Nectriaceae</taxon>
        <taxon>Fusarium</taxon>
    </lineage>
</organism>
<sequence>MAEIVGLVASMPGLLELGIKSSKLRLFLTLSTPSNVLRESGDITALAMAMAAWSDVSKSLAVAEMLLRAVADVELAKSFSATLLIVAASNDNFAAIEMPVSAGGDLEVRMHSGFTPMMRGKAKRSCCTSDVTQTWRQHLRA</sequence>
<evidence type="ECO:0000313" key="1">
    <source>
        <dbReference type="EMBL" id="VIO56204.1"/>
    </source>
</evidence>
<reference evidence="1" key="1">
    <citation type="submission" date="2019-04" db="EMBL/GenBank/DDBJ databases">
        <authorList>
            <person name="Melise S."/>
            <person name="Noan J."/>
            <person name="Okalmin O."/>
        </authorList>
    </citation>
    <scope>NUCLEOTIDE SEQUENCE</scope>
    <source>
        <strain evidence="1">FN9</strain>
    </source>
</reference>
<gene>
    <name evidence="1" type="ORF">FUG_LOCUS202841</name>
</gene>
<protein>
    <submittedName>
        <fullName evidence="1">Uncharacterized protein</fullName>
    </submittedName>
</protein>
<dbReference type="AlphaFoldDB" id="A0A4E9D9S5"/>
<dbReference type="EMBL" id="CAAKMV010000123">
    <property type="protein sequence ID" value="VIO56204.1"/>
    <property type="molecule type" value="Genomic_DNA"/>
</dbReference>
<accession>A0A4E9D9S5</accession>